<dbReference type="EMBL" id="WRPA01000003">
    <property type="protein sequence ID" value="MXR67930.1"/>
    <property type="molecule type" value="Genomic_DNA"/>
</dbReference>
<feature type="signal peptide" evidence="6">
    <location>
        <begin position="1"/>
        <end position="23"/>
    </location>
</feature>
<dbReference type="GO" id="GO:0016020">
    <property type="term" value="C:membrane"/>
    <property type="evidence" value="ECO:0007669"/>
    <property type="project" value="InterPro"/>
</dbReference>
<reference evidence="8 9" key="1">
    <citation type="submission" date="2019-12" db="EMBL/GenBank/DDBJ databases">
        <title>Shewanella insulae sp. nov., isolated from a tidal flat.</title>
        <authorList>
            <person name="Yoon J.-H."/>
        </authorList>
    </citation>
    <scope>NUCLEOTIDE SEQUENCE [LARGE SCALE GENOMIC DNA]</scope>
    <source>
        <strain evidence="8 9">JBTF-M18</strain>
    </source>
</reference>
<comment type="caution">
    <text evidence="8">The sequence shown here is derived from an EMBL/GenBank/DDBJ whole genome shotgun (WGS) entry which is preliminary data.</text>
</comment>
<dbReference type="GO" id="GO:0007156">
    <property type="term" value="P:homophilic cell adhesion via plasma membrane adhesion molecules"/>
    <property type="evidence" value="ECO:0007669"/>
    <property type="project" value="InterPro"/>
</dbReference>
<organism evidence="8 9">
    <name type="scientific">Shewanella insulae</name>
    <dbReference type="NCBI Taxonomy" id="2681496"/>
    <lineage>
        <taxon>Bacteria</taxon>
        <taxon>Pseudomonadati</taxon>
        <taxon>Pseudomonadota</taxon>
        <taxon>Gammaproteobacteria</taxon>
        <taxon>Alteromonadales</taxon>
        <taxon>Shewanellaceae</taxon>
        <taxon>Shewanella</taxon>
    </lineage>
</organism>
<dbReference type="Gene3D" id="2.60.40.60">
    <property type="entry name" value="Cadherins"/>
    <property type="match status" value="1"/>
</dbReference>
<dbReference type="Proteomes" id="UP000474778">
    <property type="component" value="Unassembled WGS sequence"/>
</dbReference>
<dbReference type="Gene3D" id="3.40.50.200">
    <property type="entry name" value="Peptidase S8/S53 domain"/>
    <property type="match status" value="1"/>
</dbReference>
<keyword evidence="4" id="KW-0720">Serine protease</keyword>
<feature type="chain" id="PRO_5026833057" evidence="6">
    <location>
        <begin position="24"/>
        <end position="1251"/>
    </location>
</feature>
<comment type="caution">
    <text evidence="5">Lacks conserved residue(s) required for the propagation of feature annotation.</text>
</comment>
<dbReference type="SUPFAM" id="SSF52743">
    <property type="entry name" value="Subtilisin-like"/>
    <property type="match status" value="1"/>
</dbReference>
<dbReference type="CDD" id="cd11304">
    <property type="entry name" value="Cadherin_repeat"/>
    <property type="match status" value="1"/>
</dbReference>
<evidence type="ECO:0000256" key="4">
    <source>
        <dbReference type="ARBA" id="ARBA00022825"/>
    </source>
</evidence>
<dbReference type="GO" id="GO:0005509">
    <property type="term" value="F:calcium ion binding"/>
    <property type="evidence" value="ECO:0007669"/>
    <property type="project" value="InterPro"/>
</dbReference>
<dbReference type="GO" id="GO:0006508">
    <property type="term" value="P:proteolysis"/>
    <property type="evidence" value="ECO:0007669"/>
    <property type="project" value="UniProtKB-KW"/>
</dbReference>
<gene>
    <name evidence="8" type="ORF">GNT65_04490</name>
</gene>
<proteinExistence type="inferred from homology"/>
<evidence type="ECO:0000256" key="6">
    <source>
        <dbReference type="SAM" id="SignalP"/>
    </source>
</evidence>
<protein>
    <submittedName>
        <fullName evidence="8">S8 family serine peptidase</fullName>
    </submittedName>
</protein>
<evidence type="ECO:0000313" key="9">
    <source>
        <dbReference type="Proteomes" id="UP000474778"/>
    </source>
</evidence>
<dbReference type="InterPro" id="IPR050131">
    <property type="entry name" value="Peptidase_S8_subtilisin-like"/>
</dbReference>
<dbReference type="RefSeq" id="WP_160793920.1">
    <property type="nucleotide sequence ID" value="NZ_WRPA01000003.1"/>
</dbReference>
<dbReference type="SUPFAM" id="SSF49313">
    <property type="entry name" value="Cadherin-like"/>
    <property type="match status" value="1"/>
</dbReference>
<comment type="similarity">
    <text evidence="1 5">Belongs to the peptidase S8 family.</text>
</comment>
<dbReference type="InterPro" id="IPR015919">
    <property type="entry name" value="Cadherin-like_sf"/>
</dbReference>
<evidence type="ECO:0000313" key="8">
    <source>
        <dbReference type="EMBL" id="MXR67930.1"/>
    </source>
</evidence>
<dbReference type="AlphaFoldDB" id="A0A6L7HV87"/>
<dbReference type="PANTHER" id="PTHR43806:SF11">
    <property type="entry name" value="CEREVISIN-RELATED"/>
    <property type="match status" value="1"/>
</dbReference>
<sequence>MKFTKCTLALCVSTAILSGALQAKTESNSAFGIEQAQTRATYTFSLAQTEKAAGQLSAQEVLSQQAQLLKQIQAIDPQAHLLGSTHLLANTVTVEVQQDKLAKIRELDTIAQIFHGEQLFSEQASIAQARSRIASQDAGSLSEQEIELMSPYTGKETAGTGVSIAIISTGIDYTLPIFGGSGVYGEDNDPETPPPAGSYLEALENGAIEYAGFPTEVVAGGWDFVSENYGNDANPIDQNLDYESWNGWVYPTGTGTEIASIVHQLAPGAKLHAYKVYNVMEKNGRVSASGPSLNSIVSAFEHAMDPNQDGDTSDHLDIALIDAAGAGAFFDIDGNASLSLLQMLIERVSAQGMTVVTHAGNLGQYSLFGDAEAKHRNWISSEGSATSAITVGAVNHGEDGESKVIPDWAPMGPVRGSQALKPEIVTFTDDQPVAKISNSDETAAKLGSRSGALTGAARIAAAAAVIKSQHPGFGPAEIKALLANTADISSILESDGVTPAELYAMGHGLENLSSAIASPIVAWETSSNQPYVQFGMHEVAQSKTLHKRITLRNLSDTAQTYQLTYKMTGDKAAHEALTLSLPESVNIPAHSSVILPLTLTLAGDKLPQWPLMGTGDHVDANLKATELNGYISLSADDQPEINLGWMVKARSNTSVTKKPNAIEYPSYLGYNPDLGETEWEHLNWGRELYPDTEHGSLNYQAYVASFVNESNTPTTYQAYPLLLQNPTLPEKLQGLKGHMIKAVGGAVYDDAQCSVTGKKLNIAVSLFQPADVALPNFFERGPRLFTYDLFYEATVKENGWDKSFEGAYIYEDAQKVNQPFVALNDKGQPTTYVIDLNQPYDYTNPTGRYKESSLPTFFANNGRNIVSQVCLEDMFHHELDSVEDFDQNFGFHIETDRHTGKAQYEPITQFNPIKGGSYTTEESCYLDWFSGEEVCSETVFDRSLKIGFAGKADDQVVGELDFQQTYTAQAGEEVYIASVGTSELGGFGQIPDPKGFMVVSLNDDFMQIGYNALLDDDGSVIAKAKARQVFSVEENAGLGTVVGEIALDTQGFFTSGSSEYTAFELHITNTLVGTPFAINQETFELYVANPEALDFENTREFEVRVTPQRGNSIGETEILTVTLLDTNDVAPELNQAVAASLMVPALSFASGNSASFNLDVNGLFTDMEGNSLSYRVEGSSFAALSISGTQVTGLVDSEGSHPLTIIASDGEHEVSHMLQIEASQAPEGDDGGALGWLSLLLGLTAMARRRR</sequence>
<dbReference type="InterPro" id="IPR002126">
    <property type="entry name" value="Cadherin-like_dom"/>
</dbReference>
<keyword evidence="2" id="KW-0645">Protease</keyword>
<dbReference type="InterPro" id="IPR036852">
    <property type="entry name" value="Peptidase_S8/S53_dom_sf"/>
</dbReference>
<evidence type="ECO:0000256" key="1">
    <source>
        <dbReference type="ARBA" id="ARBA00011073"/>
    </source>
</evidence>
<name>A0A6L7HV87_9GAMM</name>
<keyword evidence="9" id="KW-1185">Reference proteome</keyword>
<dbReference type="GO" id="GO:0004252">
    <property type="term" value="F:serine-type endopeptidase activity"/>
    <property type="evidence" value="ECO:0007669"/>
    <property type="project" value="InterPro"/>
</dbReference>
<evidence type="ECO:0000256" key="3">
    <source>
        <dbReference type="ARBA" id="ARBA00022801"/>
    </source>
</evidence>
<evidence type="ECO:0000256" key="2">
    <source>
        <dbReference type="ARBA" id="ARBA00022670"/>
    </source>
</evidence>
<dbReference type="PROSITE" id="PS51892">
    <property type="entry name" value="SUBTILASE"/>
    <property type="match status" value="1"/>
</dbReference>
<dbReference type="Pfam" id="PF00082">
    <property type="entry name" value="Peptidase_S8"/>
    <property type="match status" value="1"/>
</dbReference>
<keyword evidence="3" id="KW-0378">Hydrolase</keyword>
<dbReference type="InterPro" id="IPR000209">
    <property type="entry name" value="Peptidase_S8/S53_dom"/>
</dbReference>
<evidence type="ECO:0000256" key="5">
    <source>
        <dbReference type="PROSITE-ProRule" id="PRU01240"/>
    </source>
</evidence>
<accession>A0A6L7HV87</accession>
<keyword evidence="6" id="KW-0732">Signal</keyword>
<evidence type="ECO:0000259" key="7">
    <source>
        <dbReference type="PROSITE" id="PS50268"/>
    </source>
</evidence>
<feature type="domain" description="Cadherin" evidence="7">
    <location>
        <begin position="1024"/>
        <end position="1133"/>
    </location>
</feature>
<dbReference type="NCBIfam" id="TIGR03501">
    <property type="entry name" value="GlyGly_CTERM"/>
    <property type="match status" value="1"/>
</dbReference>
<dbReference type="PROSITE" id="PS50268">
    <property type="entry name" value="CADHERIN_2"/>
    <property type="match status" value="1"/>
</dbReference>
<dbReference type="InterPro" id="IPR020008">
    <property type="entry name" value="GlyGly_CTERM"/>
</dbReference>
<dbReference type="PANTHER" id="PTHR43806">
    <property type="entry name" value="PEPTIDASE S8"/>
    <property type="match status" value="1"/>
</dbReference>